<gene>
    <name evidence="2" type="ORF">LVJ82_00775</name>
    <name evidence="1" type="ORF">LVJ82_16885</name>
</gene>
<reference evidence="1" key="1">
    <citation type="submission" date="2021-12" db="EMBL/GenBank/DDBJ databases">
        <authorList>
            <person name="Veyrier F.J."/>
        </authorList>
    </citation>
    <scope>NUCLEOTIDE SEQUENCE</scope>
    <source>
        <strain evidence="1">SN4</strain>
    </source>
</reference>
<accession>A0ABY4E004</accession>
<evidence type="ECO:0000313" key="1">
    <source>
        <dbReference type="EMBL" id="UOO89095.1"/>
    </source>
</evidence>
<reference evidence="1 3" key="2">
    <citation type="journal article" date="2022" name="Res Sq">
        <title>Evolution of multicellular longitudinally dividing oral cavity symbionts (Neisseriaceae).</title>
        <authorList>
            <person name="Nyongesa S."/>
            <person name="Weber P."/>
            <person name="Bernet E."/>
            <person name="Pullido F."/>
            <person name="Nieckarz M."/>
            <person name="Delaby M."/>
            <person name="Nieves C."/>
            <person name="Viehboeck T."/>
            <person name="Krause N."/>
            <person name="Rivera-Millot A."/>
            <person name="Nakamura A."/>
            <person name="Vischer N."/>
            <person name="VanNieuwenhze M."/>
            <person name="Brun Y."/>
            <person name="Cava F."/>
            <person name="Bulgheresi S."/>
            <person name="Veyrier F."/>
        </authorList>
    </citation>
    <scope>NUCLEOTIDE SEQUENCE [LARGE SCALE GENOMIC DNA]</scope>
    <source>
        <strain evidence="1 3">SN4</strain>
    </source>
</reference>
<keyword evidence="3" id="KW-1185">Reference proteome</keyword>
<protein>
    <submittedName>
        <fullName evidence="1">Uncharacterized protein</fullName>
    </submittedName>
</protein>
<evidence type="ECO:0000313" key="3">
    <source>
        <dbReference type="Proteomes" id="UP000832011"/>
    </source>
</evidence>
<dbReference type="EMBL" id="CP091511">
    <property type="protein sequence ID" value="UOO89549.1"/>
    <property type="molecule type" value="Genomic_DNA"/>
</dbReference>
<proteinExistence type="predicted"/>
<sequence>MNYIEELERIVAALKEEAAKSSSERESFEFAARMVNAAKTTLKSIEFRQAA</sequence>
<dbReference type="RefSeq" id="WP_159061458.1">
    <property type="nucleotide sequence ID" value="NZ_CABKVG010000010.1"/>
</dbReference>
<dbReference type="Proteomes" id="UP000832011">
    <property type="component" value="Chromosome"/>
</dbReference>
<organism evidence="1 3">
    <name type="scientific">Vitreoscilla massiliensis</name>
    <dbReference type="NCBI Taxonomy" id="1689272"/>
    <lineage>
        <taxon>Bacteria</taxon>
        <taxon>Pseudomonadati</taxon>
        <taxon>Pseudomonadota</taxon>
        <taxon>Betaproteobacteria</taxon>
        <taxon>Neisseriales</taxon>
        <taxon>Neisseriaceae</taxon>
        <taxon>Vitreoscilla</taxon>
    </lineage>
</organism>
<dbReference type="EMBL" id="CP091511">
    <property type="protein sequence ID" value="UOO89095.1"/>
    <property type="molecule type" value="Genomic_DNA"/>
</dbReference>
<name>A0ABY4E004_9NEIS</name>
<evidence type="ECO:0000313" key="2">
    <source>
        <dbReference type="EMBL" id="UOO89549.1"/>
    </source>
</evidence>